<dbReference type="EMBL" id="FZPA01000011">
    <property type="protein sequence ID" value="SNT08354.1"/>
    <property type="molecule type" value="Genomic_DNA"/>
</dbReference>
<gene>
    <name evidence="2" type="ORF">SAMN06295955_11133</name>
</gene>
<keyword evidence="1" id="KW-0812">Transmembrane</keyword>
<feature type="transmembrane region" description="Helical" evidence="1">
    <location>
        <begin position="68"/>
        <end position="93"/>
    </location>
</feature>
<dbReference type="AlphaFoldDB" id="A0A239JTZ9"/>
<feature type="transmembrane region" description="Helical" evidence="1">
    <location>
        <begin position="12"/>
        <end position="29"/>
    </location>
</feature>
<organism evidence="2 3">
    <name type="scientific">Sphingopyxis indica</name>
    <dbReference type="NCBI Taxonomy" id="436663"/>
    <lineage>
        <taxon>Bacteria</taxon>
        <taxon>Pseudomonadati</taxon>
        <taxon>Pseudomonadota</taxon>
        <taxon>Alphaproteobacteria</taxon>
        <taxon>Sphingomonadales</taxon>
        <taxon>Sphingomonadaceae</taxon>
        <taxon>Sphingopyxis</taxon>
    </lineage>
</organism>
<feature type="transmembrane region" description="Helical" evidence="1">
    <location>
        <begin position="41"/>
        <end position="62"/>
    </location>
</feature>
<dbReference type="Pfam" id="PF19865">
    <property type="entry name" value="DUF6338"/>
    <property type="match status" value="1"/>
</dbReference>
<keyword evidence="3" id="KW-1185">Reference proteome</keyword>
<protein>
    <submittedName>
        <fullName evidence="2">Uncharacterized protein</fullName>
    </submittedName>
</protein>
<sequence length="205" mass="22990">MELLDLEKARLFLVLAVPGIVILYMRSQFLTGRMLSLMEGLIAYVTVSLVYYALVLPAFAWLEQRTGIAAAALWFLIVLAGPAIVGALLGLNVRKGWSQKVLRRLGISTVHPISAAWDWRFSGGEACWVLAILKNGTRWAGYLGTNSFMSSDPSERDIYIQQVYELDSKSQWTPRDSSVWIAHGEIQSLEFWPDGKTQQQEKAQP</sequence>
<dbReference type="InterPro" id="IPR045919">
    <property type="entry name" value="DUF6338"/>
</dbReference>
<evidence type="ECO:0000256" key="1">
    <source>
        <dbReference type="SAM" id="Phobius"/>
    </source>
</evidence>
<name>A0A239JTZ9_9SPHN</name>
<keyword evidence="1" id="KW-0472">Membrane</keyword>
<dbReference type="RefSeq" id="WP_089216707.1">
    <property type="nucleotide sequence ID" value="NZ_FZPA01000011.1"/>
</dbReference>
<keyword evidence="1" id="KW-1133">Transmembrane helix</keyword>
<proteinExistence type="predicted"/>
<evidence type="ECO:0000313" key="3">
    <source>
        <dbReference type="Proteomes" id="UP000198339"/>
    </source>
</evidence>
<dbReference type="OrthoDB" id="8264877at2"/>
<accession>A0A239JTZ9</accession>
<evidence type="ECO:0000313" key="2">
    <source>
        <dbReference type="EMBL" id="SNT08354.1"/>
    </source>
</evidence>
<dbReference type="Proteomes" id="UP000198339">
    <property type="component" value="Unassembled WGS sequence"/>
</dbReference>
<reference evidence="2 3" key="1">
    <citation type="submission" date="2017-06" db="EMBL/GenBank/DDBJ databases">
        <authorList>
            <person name="Kim H.J."/>
            <person name="Triplett B.A."/>
        </authorList>
    </citation>
    <scope>NUCLEOTIDE SEQUENCE [LARGE SCALE GENOMIC DNA]</scope>
    <source>
        <strain evidence="2 3">DS15</strain>
    </source>
</reference>